<protein>
    <recommendedName>
        <fullName evidence="9 11">7-cyano-7-deazaguanine synthase</fullName>
        <ecNumber evidence="9 11">6.3.4.20</ecNumber>
    </recommendedName>
    <alternativeName>
        <fullName evidence="11">7-cyano-7-carbaguanine synthase</fullName>
    </alternativeName>
    <alternativeName>
        <fullName evidence="11">Archaeosine biosynthesis protein QueC</fullName>
    </alternativeName>
    <alternativeName>
        <fullName evidence="11">PreQ(0) synthase</fullName>
    </alternativeName>
</protein>
<dbReference type="Gene3D" id="3.40.50.620">
    <property type="entry name" value="HUPs"/>
    <property type="match status" value="1"/>
</dbReference>
<dbReference type="InterPro" id="IPR018317">
    <property type="entry name" value="QueC"/>
</dbReference>
<reference evidence="12 13" key="1">
    <citation type="submission" date="2017-11" db="EMBL/GenBank/DDBJ databases">
        <title>Isolation and Characterization of Methanofollis Species from Methane Seep Offshore SW Taiwan.</title>
        <authorList>
            <person name="Teng N.-H."/>
            <person name="Lai M.-C."/>
            <person name="Chen S.-C."/>
        </authorList>
    </citation>
    <scope>NUCLEOTIDE SEQUENCE [LARGE SCALE GENOMIC DNA]</scope>
    <source>
        <strain evidence="12 13">FWC-SCC2</strain>
    </source>
</reference>
<feature type="binding site" evidence="11">
    <location>
        <begin position="7"/>
        <end position="17"/>
    </location>
    <ligand>
        <name>ATP</name>
        <dbReference type="ChEBI" id="CHEBI:30616"/>
    </ligand>
</feature>
<dbReference type="GO" id="GO:0005524">
    <property type="term" value="F:ATP binding"/>
    <property type="evidence" value="ECO:0007669"/>
    <property type="project" value="UniProtKB-UniRule"/>
</dbReference>
<comment type="pathway">
    <text evidence="1 11">Purine metabolism; 7-cyano-7-deazaguanine biosynthesis.</text>
</comment>
<evidence type="ECO:0000256" key="3">
    <source>
        <dbReference type="ARBA" id="ARBA00022723"/>
    </source>
</evidence>
<dbReference type="PANTHER" id="PTHR42914:SF1">
    <property type="entry name" value="7-CYANO-7-DEAZAGUANINE SYNTHASE"/>
    <property type="match status" value="1"/>
</dbReference>
<evidence type="ECO:0000256" key="4">
    <source>
        <dbReference type="ARBA" id="ARBA00022741"/>
    </source>
</evidence>
<evidence type="ECO:0000313" key="12">
    <source>
        <dbReference type="EMBL" id="TAJ45698.1"/>
    </source>
</evidence>
<dbReference type="Proteomes" id="UP000292580">
    <property type="component" value="Unassembled WGS sequence"/>
</dbReference>
<dbReference type="SUPFAM" id="SSF52402">
    <property type="entry name" value="Adenine nucleotide alpha hydrolases-like"/>
    <property type="match status" value="1"/>
</dbReference>
<comment type="caution">
    <text evidence="12">The sequence shown here is derived from an EMBL/GenBank/DDBJ whole genome shotgun (WGS) entry which is preliminary data.</text>
</comment>
<proteinExistence type="inferred from homology"/>
<evidence type="ECO:0000256" key="9">
    <source>
        <dbReference type="ARBA" id="ARBA00039149"/>
    </source>
</evidence>
<organism evidence="12 13">
    <name type="scientific">Methanofollis fontis</name>
    <dbReference type="NCBI Taxonomy" id="2052832"/>
    <lineage>
        <taxon>Archaea</taxon>
        <taxon>Methanobacteriati</taxon>
        <taxon>Methanobacteriota</taxon>
        <taxon>Stenosarchaea group</taxon>
        <taxon>Methanomicrobia</taxon>
        <taxon>Methanomicrobiales</taxon>
        <taxon>Methanomicrobiaceae</taxon>
        <taxon>Methanofollis</taxon>
    </lineage>
</organism>
<keyword evidence="3 11" id="KW-0479">Metal-binding</keyword>
<dbReference type="NCBIfam" id="TIGR00364">
    <property type="entry name" value="7-cyano-7-deazaguanine synthase QueC"/>
    <property type="match status" value="1"/>
</dbReference>
<evidence type="ECO:0000256" key="2">
    <source>
        <dbReference type="ARBA" id="ARBA00022598"/>
    </source>
</evidence>
<comment type="catalytic activity">
    <reaction evidence="10 11">
        <text>7-carboxy-7-carbaguanine + NH4(+) + 2 ATP = 7-cyano-7-carbaguanine + 2 AMP + 2 diphosphate + 2 H(+)</text>
        <dbReference type="Rhea" id="RHEA:27982"/>
        <dbReference type="ChEBI" id="CHEBI:15378"/>
        <dbReference type="ChEBI" id="CHEBI:28938"/>
        <dbReference type="ChEBI" id="CHEBI:30616"/>
        <dbReference type="ChEBI" id="CHEBI:33019"/>
        <dbReference type="ChEBI" id="CHEBI:45075"/>
        <dbReference type="ChEBI" id="CHEBI:61036"/>
        <dbReference type="ChEBI" id="CHEBI:456215"/>
        <dbReference type="EC" id="6.3.4.20"/>
    </reaction>
</comment>
<feature type="binding site" evidence="11">
    <location>
        <position position="187"/>
    </location>
    <ligand>
        <name>Zn(2+)</name>
        <dbReference type="ChEBI" id="CHEBI:29105"/>
    </ligand>
</feature>
<evidence type="ECO:0000256" key="7">
    <source>
        <dbReference type="ARBA" id="ARBA00037768"/>
    </source>
</evidence>
<dbReference type="CDD" id="cd01995">
    <property type="entry name" value="QueC-like"/>
    <property type="match status" value="1"/>
</dbReference>
<dbReference type="GO" id="GO:0016879">
    <property type="term" value="F:ligase activity, forming carbon-nitrogen bonds"/>
    <property type="evidence" value="ECO:0007669"/>
    <property type="project" value="UniProtKB-UniRule"/>
</dbReference>
<evidence type="ECO:0000256" key="5">
    <source>
        <dbReference type="ARBA" id="ARBA00022833"/>
    </source>
</evidence>
<sequence length="223" mass="24637">MKAVCLLSGGMDSTTLAYLAKEMGYEVLALHLTYGQRTAEKERACARTIAGLLEAEEFLEIDVGYFSKFGKSALTDPAIAVEDYSEGEEGIPQTYVPFRNANLLSMAVSFAESRDAEAVFIGVQSSDYSGYPDCREEFIQAFQRAVDLGTAAGGRIRLLTPFVHMNKTEIVQKGLDLGVPYEHTWSCYTQNEVACGVCDSCHFRLEAFRALGIEDPIPYRVRP</sequence>
<accession>A0A483CS69</accession>
<dbReference type="EC" id="6.3.4.20" evidence="9 11"/>
<comment type="cofactor">
    <cofactor evidence="11">
        <name>Zn(2+)</name>
        <dbReference type="ChEBI" id="CHEBI:29105"/>
    </cofactor>
    <text evidence="11">Binds 1 zinc ion per subunit.</text>
</comment>
<evidence type="ECO:0000256" key="8">
    <source>
        <dbReference type="ARBA" id="ARBA00037993"/>
    </source>
</evidence>
<dbReference type="AlphaFoldDB" id="A0A483CS69"/>
<comment type="function">
    <text evidence="7 11">Catalyzes the ATP-dependent conversion of 7-carboxy-7-deazaguanine (CDG) to 7-cyano-7-deazaguanine (preQ(0)).</text>
</comment>
<evidence type="ECO:0000256" key="1">
    <source>
        <dbReference type="ARBA" id="ARBA00005061"/>
    </source>
</evidence>
<evidence type="ECO:0000256" key="11">
    <source>
        <dbReference type="HAMAP-Rule" id="MF_01633"/>
    </source>
</evidence>
<name>A0A483CS69_9EURY</name>
<dbReference type="RefSeq" id="WP_130646221.1">
    <property type="nucleotide sequence ID" value="NZ_PGCL01000001.1"/>
</dbReference>
<feature type="binding site" evidence="11">
    <location>
        <position position="201"/>
    </location>
    <ligand>
        <name>Zn(2+)</name>
        <dbReference type="ChEBI" id="CHEBI:29105"/>
    </ligand>
</feature>
<keyword evidence="2 11" id="KW-0436">Ligase</keyword>
<keyword evidence="13" id="KW-1185">Reference proteome</keyword>
<evidence type="ECO:0000256" key="6">
    <source>
        <dbReference type="ARBA" id="ARBA00022840"/>
    </source>
</evidence>
<evidence type="ECO:0000256" key="10">
    <source>
        <dbReference type="ARBA" id="ARBA00047890"/>
    </source>
</evidence>
<feature type="binding site" evidence="11">
    <location>
        <position position="195"/>
    </location>
    <ligand>
        <name>Zn(2+)</name>
        <dbReference type="ChEBI" id="CHEBI:29105"/>
    </ligand>
</feature>
<dbReference type="OrthoDB" id="6532at2157"/>
<gene>
    <name evidence="11 12" type="primary">queC</name>
    <name evidence="12" type="ORF">CUJ86_02995</name>
</gene>
<dbReference type="Pfam" id="PF06508">
    <property type="entry name" value="QueC"/>
    <property type="match status" value="1"/>
</dbReference>
<dbReference type="UniPathway" id="UPA00391"/>
<keyword evidence="6 11" id="KW-0067">ATP-binding</keyword>
<dbReference type="PANTHER" id="PTHR42914">
    <property type="entry name" value="7-CYANO-7-DEAZAGUANINE SYNTHASE"/>
    <property type="match status" value="1"/>
</dbReference>
<feature type="binding site" evidence="11">
    <location>
        <position position="198"/>
    </location>
    <ligand>
        <name>Zn(2+)</name>
        <dbReference type="ChEBI" id="CHEBI:29105"/>
    </ligand>
</feature>
<dbReference type="InterPro" id="IPR014729">
    <property type="entry name" value="Rossmann-like_a/b/a_fold"/>
</dbReference>
<dbReference type="PIRSF" id="PIRSF006293">
    <property type="entry name" value="ExsB"/>
    <property type="match status" value="1"/>
</dbReference>
<keyword evidence="5 11" id="KW-0862">Zinc</keyword>
<dbReference type="HAMAP" id="MF_01633">
    <property type="entry name" value="QueC"/>
    <property type="match status" value="1"/>
</dbReference>
<dbReference type="EMBL" id="PGCL01000001">
    <property type="protein sequence ID" value="TAJ45698.1"/>
    <property type="molecule type" value="Genomic_DNA"/>
</dbReference>
<evidence type="ECO:0000313" key="13">
    <source>
        <dbReference type="Proteomes" id="UP000292580"/>
    </source>
</evidence>
<keyword evidence="4 11" id="KW-0547">Nucleotide-binding</keyword>
<dbReference type="GO" id="GO:0008270">
    <property type="term" value="F:zinc ion binding"/>
    <property type="evidence" value="ECO:0007669"/>
    <property type="project" value="UniProtKB-UniRule"/>
</dbReference>
<comment type="similarity">
    <text evidence="8 11">Belongs to the QueC family.</text>
</comment>